<proteinExistence type="predicted"/>
<sequence>MSLSSLSLGDKYALYLDSLAAHIRPRWQIVVNNVLTSSSYSTLSSYFSSLSSSSSLPTPILITLFLTLATTIIIIMAWHSPLTNLLRRSPYTSVANPPFISDQDYSYISPDEADAHRPRYEPNRRYGSDSASDAEDTQPDTLLLKHRKHTYELHFPAYAINDGTLTVGQLRQRAAEVTRTRDPHRIVLLYKGEILHRDDVPCRAEGLKQDSEVLCVVSEVEPGQGTPSEGSDVDIPVRGVNNGGGHNGGGVAVDGAGQQQQQQPPPPQTRTRNRTRNKNKKKLVKKEKEKEKAKKDANTATPPTEPARPAPTTSGSSSMPPPAPNLKNFSTAREQVEALRDYLRRELVPPCEAYARSPPQEEKARVFENRKLSETILAQVILKADGIEPSGDGETRAARKALINEAQAALGLLDRVG</sequence>
<feature type="region of interest" description="Disordered" evidence="1">
    <location>
        <begin position="220"/>
        <end position="328"/>
    </location>
</feature>
<dbReference type="AlphaFoldDB" id="A0A2J5HCI7"/>
<organism evidence="4 5">
    <name type="scientific">Aspergillus taichungensis</name>
    <dbReference type="NCBI Taxonomy" id="482145"/>
    <lineage>
        <taxon>Eukaryota</taxon>
        <taxon>Fungi</taxon>
        <taxon>Dikarya</taxon>
        <taxon>Ascomycota</taxon>
        <taxon>Pezizomycotina</taxon>
        <taxon>Eurotiomycetes</taxon>
        <taxon>Eurotiomycetidae</taxon>
        <taxon>Eurotiales</taxon>
        <taxon>Aspergillaceae</taxon>
        <taxon>Aspergillus</taxon>
        <taxon>Aspergillus subgen. Circumdati</taxon>
    </lineage>
</organism>
<dbReference type="SUPFAM" id="SSF54236">
    <property type="entry name" value="Ubiquitin-like"/>
    <property type="match status" value="1"/>
</dbReference>
<dbReference type="GO" id="GO:0000398">
    <property type="term" value="P:mRNA splicing, via spliceosome"/>
    <property type="evidence" value="ECO:0007669"/>
    <property type="project" value="InterPro"/>
</dbReference>
<dbReference type="SUPFAM" id="SSF63491">
    <property type="entry name" value="BAG domain"/>
    <property type="match status" value="1"/>
</dbReference>
<feature type="compositionally biased region" description="Low complexity" evidence="1">
    <location>
        <begin position="253"/>
        <end position="262"/>
    </location>
</feature>
<feature type="domain" description="BAG" evidence="3">
    <location>
        <begin position="368"/>
        <end position="417"/>
    </location>
</feature>
<evidence type="ECO:0000313" key="5">
    <source>
        <dbReference type="Proteomes" id="UP000235023"/>
    </source>
</evidence>
<evidence type="ECO:0000313" key="4">
    <source>
        <dbReference type="EMBL" id="PLN74402.1"/>
    </source>
</evidence>
<dbReference type="PANTHER" id="PTHR14942:SF0">
    <property type="entry name" value="U11_U12 SMALL NUCLEAR RIBONUCLEOPROTEIN 25 KDA PROTEIN"/>
    <property type="match status" value="1"/>
</dbReference>
<feature type="compositionally biased region" description="Gly residues" evidence="1">
    <location>
        <begin position="241"/>
        <end position="252"/>
    </location>
</feature>
<keyword evidence="2" id="KW-0472">Membrane</keyword>
<keyword evidence="2" id="KW-1133">Transmembrane helix</keyword>
<dbReference type="Proteomes" id="UP000235023">
    <property type="component" value="Unassembled WGS sequence"/>
</dbReference>
<dbReference type="InterPro" id="IPR039690">
    <property type="entry name" value="SNRNP25"/>
</dbReference>
<feature type="compositionally biased region" description="Basic and acidic residues" evidence="1">
    <location>
        <begin position="286"/>
        <end position="297"/>
    </location>
</feature>
<dbReference type="Gene3D" id="1.20.58.120">
    <property type="entry name" value="BAG domain"/>
    <property type="match status" value="1"/>
</dbReference>
<dbReference type="Gene3D" id="3.10.20.90">
    <property type="entry name" value="Phosphatidylinositol 3-kinase Catalytic Subunit, Chain A, domain 1"/>
    <property type="match status" value="1"/>
</dbReference>
<evidence type="ECO:0000259" key="3">
    <source>
        <dbReference type="PROSITE" id="PS51035"/>
    </source>
</evidence>
<gene>
    <name evidence="4" type="ORF">BDW42DRAFT_182181</name>
</gene>
<accession>A0A2J5HCI7</accession>
<feature type="region of interest" description="Disordered" evidence="1">
    <location>
        <begin position="112"/>
        <end position="138"/>
    </location>
</feature>
<dbReference type="PROSITE" id="PS51035">
    <property type="entry name" value="BAG"/>
    <property type="match status" value="1"/>
</dbReference>
<evidence type="ECO:0000256" key="2">
    <source>
        <dbReference type="SAM" id="Phobius"/>
    </source>
</evidence>
<protein>
    <recommendedName>
        <fullName evidence="3">BAG domain-containing protein</fullName>
    </recommendedName>
</protein>
<dbReference type="GO" id="GO:0005681">
    <property type="term" value="C:spliceosomal complex"/>
    <property type="evidence" value="ECO:0007669"/>
    <property type="project" value="TreeGrafter"/>
</dbReference>
<keyword evidence="5" id="KW-1185">Reference proteome</keyword>
<dbReference type="InterPro" id="IPR029071">
    <property type="entry name" value="Ubiquitin-like_domsf"/>
</dbReference>
<name>A0A2J5HCI7_9EURO</name>
<keyword evidence="2" id="KW-0812">Transmembrane</keyword>
<dbReference type="InterPro" id="IPR036533">
    <property type="entry name" value="BAG_dom_sf"/>
</dbReference>
<dbReference type="InterPro" id="IPR003103">
    <property type="entry name" value="BAG_domain"/>
</dbReference>
<dbReference type="GO" id="GO:0051087">
    <property type="term" value="F:protein-folding chaperone binding"/>
    <property type="evidence" value="ECO:0007669"/>
    <property type="project" value="InterPro"/>
</dbReference>
<dbReference type="OrthoDB" id="417450at2759"/>
<dbReference type="EMBL" id="KZ559727">
    <property type="protein sequence ID" value="PLN74402.1"/>
    <property type="molecule type" value="Genomic_DNA"/>
</dbReference>
<feature type="transmembrane region" description="Helical" evidence="2">
    <location>
        <begin position="56"/>
        <end position="78"/>
    </location>
</feature>
<dbReference type="Pfam" id="PF02179">
    <property type="entry name" value="BAG"/>
    <property type="match status" value="1"/>
</dbReference>
<feature type="compositionally biased region" description="Basic residues" evidence="1">
    <location>
        <begin position="271"/>
        <end position="285"/>
    </location>
</feature>
<reference evidence="5" key="1">
    <citation type="submission" date="2017-12" db="EMBL/GenBank/DDBJ databases">
        <authorList>
            <consortium name="DOE Joint Genome Institute"/>
            <person name="Mondo S.J."/>
            <person name="Kjaerbolling I."/>
            <person name="Vesth T.C."/>
            <person name="Frisvad J.C."/>
            <person name="Nybo J.L."/>
            <person name="Theobald S."/>
            <person name="Kuo A."/>
            <person name="Bowyer P."/>
            <person name="Matsuda Y."/>
            <person name="Lyhne E.K."/>
            <person name="Kogle M.E."/>
            <person name="Clum A."/>
            <person name="Lipzen A."/>
            <person name="Salamov A."/>
            <person name="Ngan C.Y."/>
            <person name="Daum C."/>
            <person name="Chiniquy J."/>
            <person name="Barry K."/>
            <person name="LaButti K."/>
            <person name="Haridas S."/>
            <person name="Simmons B.A."/>
            <person name="Magnuson J.K."/>
            <person name="Mortensen U.H."/>
            <person name="Larsen T.O."/>
            <person name="Grigoriev I.V."/>
            <person name="Baker S.E."/>
            <person name="Andersen M.R."/>
            <person name="Nordberg H.P."/>
            <person name="Cantor M.N."/>
            <person name="Hua S.X."/>
        </authorList>
    </citation>
    <scope>NUCLEOTIDE SEQUENCE [LARGE SCALE GENOMIC DNA]</scope>
    <source>
        <strain evidence="5">IBT 19404</strain>
    </source>
</reference>
<feature type="compositionally biased region" description="Basic and acidic residues" evidence="1">
    <location>
        <begin position="113"/>
        <end position="127"/>
    </location>
</feature>
<dbReference type="PANTHER" id="PTHR14942">
    <property type="entry name" value="U11/U12 SMALL NUCLEAR RIBONUCLEOPROTEIN 25 KDA PROTEIN"/>
    <property type="match status" value="1"/>
</dbReference>
<evidence type="ECO:0000256" key="1">
    <source>
        <dbReference type="SAM" id="MobiDB-lite"/>
    </source>
</evidence>